<protein>
    <submittedName>
        <fullName evidence="1">Uncharacterized protein</fullName>
    </submittedName>
</protein>
<accession>A0A080Z071</accession>
<organism evidence="1 2">
    <name type="scientific">Phytophthora nicotianae P1976</name>
    <dbReference type="NCBI Taxonomy" id="1317066"/>
    <lineage>
        <taxon>Eukaryota</taxon>
        <taxon>Sar</taxon>
        <taxon>Stramenopiles</taxon>
        <taxon>Oomycota</taxon>
        <taxon>Peronosporomycetes</taxon>
        <taxon>Peronosporales</taxon>
        <taxon>Peronosporaceae</taxon>
        <taxon>Phytophthora</taxon>
    </lineage>
</organism>
<gene>
    <name evidence="1" type="ORF">F444_21734</name>
</gene>
<dbReference type="EMBL" id="ANJA01004015">
    <property type="protein sequence ID" value="ETO60032.1"/>
    <property type="molecule type" value="Genomic_DNA"/>
</dbReference>
<name>A0A080Z071_PHYNI</name>
<proteinExistence type="predicted"/>
<dbReference type="AlphaFoldDB" id="A0A080Z071"/>
<evidence type="ECO:0000313" key="1">
    <source>
        <dbReference type="EMBL" id="ETO60032.1"/>
    </source>
</evidence>
<reference evidence="1 2" key="1">
    <citation type="submission" date="2013-11" db="EMBL/GenBank/DDBJ databases">
        <title>The Genome Sequence of Phytophthora parasitica P1976.</title>
        <authorList>
            <consortium name="The Broad Institute Genomics Platform"/>
            <person name="Russ C."/>
            <person name="Tyler B."/>
            <person name="Panabieres F."/>
            <person name="Shan W."/>
            <person name="Tripathy S."/>
            <person name="Grunwald N."/>
            <person name="Machado M."/>
            <person name="Johnson C.S."/>
            <person name="Walker B."/>
            <person name="Young S."/>
            <person name="Zeng Q."/>
            <person name="Gargeya S."/>
            <person name="Fitzgerald M."/>
            <person name="Haas B."/>
            <person name="Abouelleil A."/>
            <person name="Allen A.W."/>
            <person name="Alvarado L."/>
            <person name="Arachchi H.M."/>
            <person name="Berlin A.M."/>
            <person name="Chapman S.B."/>
            <person name="Gainer-Dewar J."/>
            <person name="Goldberg J."/>
            <person name="Griggs A."/>
            <person name="Gujja S."/>
            <person name="Hansen M."/>
            <person name="Howarth C."/>
            <person name="Imamovic A."/>
            <person name="Ireland A."/>
            <person name="Larimer J."/>
            <person name="McCowan C."/>
            <person name="Murphy C."/>
            <person name="Pearson M."/>
            <person name="Poon T.W."/>
            <person name="Priest M."/>
            <person name="Roberts A."/>
            <person name="Saif S."/>
            <person name="Shea T."/>
            <person name="Sisk P."/>
            <person name="Sykes S."/>
            <person name="Wortman J."/>
            <person name="Nusbaum C."/>
            <person name="Birren B."/>
        </authorList>
    </citation>
    <scope>NUCLEOTIDE SEQUENCE [LARGE SCALE GENOMIC DNA]</scope>
    <source>
        <strain evidence="1 2">P1976</strain>
    </source>
</reference>
<sequence length="60" mass="6854">MARRRRTWDASRSTTSRRCAMTHSRSGECPLVRNWKNDGHFNQLVSVIGRCDSLGGSMTR</sequence>
<evidence type="ECO:0000313" key="2">
    <source>
        <dbReference type="Proteomes" id="UP000028582"/>
    </source>
</evidence>
<dbReference type="Proteomes" id="UP000028582">
    <property type="component" value="Unassembled WGS sequence"/>
</dbReference>
<comment type="caution">
    <text evidence="1">The sequence shown here is derived from an EMBL/GenBank/DDBJ whole genome shotgun (WGS) entry which is preliminary data.</text>
</comment>